<dbReference type="InterPro" id="IPR036322">
    <property type="entry name" value="WD40_repeat_dom_sf"/>
</dbReference>
<evidence type="ECO:0000256" key="1">
    <source>
        <dbReference type="ARBA" id="ARBA00022574"/>
    </source>
</evidence>
<dbReference type="InterPro" id="IPR015943">
    <property type="entry name" value="WD40/YVTN_repeat-like_dom_sf"/>
</dbReference>
<gene>
    <name evidence="5" type="ORF">Cvel_3594</name>
</gene>
<evidence type="ECO:0000256" key="4">
    <source>
        <dbReference type="SAM" id="MobiDB-lite"/>
    </source>
</evidence>
<organism evidence="5">
    <name type="scientific">Chromera velia CCMP2878</name>
    <dbReference type="NCBI Taxonomy" id="1169474"/>
    <lineage>
        <taxon>Eukaryota</taxon>
        <taxon>Sar</taxon>
        <taxon>Alveolata</taxon>
        <taxon>Colpodellida</taxon>
        <taxon>Chromeraceae</taxon>
        <taxon>Chromera</taxon>
    </lineage>
</organism>
<sequence length="678" mass="72130">MASPQEGEEPQLQVELDAFQNSPVAYFLDVGELLVLSTTCRLIRNRVHGGDSSETWTRLAEEKKIWCPEEFEKKQFVIHDSLLAPLRTRAEGWLSECIAERNAVSCVFLPSPKKVFDWADPLRPVTLQRNTLVTVSPSPSNVLKVFHVSGDATAERQGQGSHLQAVATHTLSSPGKAKVAAVDISDSFLVFSTSLNCPLPCTGAQGEPSRMRQTPAVVAFHLRGEHRRRLNLRGHDSTVTALKLSKGRRSVSSSSLVSSRRRGRGATEDLCLSVSYDGTGRLWNLRSGQLNAVLRPFRNDSLPAEVLESSTRPAERRLALWDCDFALCDVPAVLPSEAAGAPSSSAKTEQREAERDAALLLFVADDFGRVHFFLSTVPDAEDDVSILRGQRGLGFLAETVAGRGAAEVEPFHREGGDLPNSGGDRERTGACICMAALPKGGVCSRRRDGGMEEVRLACGYARGVLRVYGIRFPEIVSAQGGVGVGQGEGNVCDHPRGFSDAKEERLKIRYEVRTLFSVPAHGGLLVVSVATDPGGHVIATGGRDGMVRLWDGWFSQGGGLGEGGGDAMEEQGGTGEGRRGPLLTELKAASMDVKALAIGDGLRCIVAGAFDGTVRIWRTPAGALEGGVSGSGRSDRATGGLLNTVAGGLSRLLGAREGAAGGGQGDGDRKGSEECVVM</sequence>
<dbReference type="SUPFAM" id="SSF50978">
    <property type="entry name" value="WD40 repeat-like"/>
    <property type="match status" value="1"/>
</dbReference>
<evidence type="ECO:0000256" key="3">
    <source>
        <dbReference type="PROSITE-ProRule" id="PRU00221"/>
    </source>
</evidence>
<dbReference type="Pfam" id="PF00400">
    <property type="entry name" value="WD40"/>
    <property type="match status" value="2"/>
</dbReference>
<dbReference type="PROSITE" id="PS50082">
    <property type="entry name" value="WD_REPEATS_2"/>
    <property type="match status" value="1"/>
</dbReference>
<dbReference type="SMART" id="SM00320">
    <property type="entry name" value="WD40"/>
    <property type="match status" value="3"/>
</dbReference>
<name>A0A0G4FPZ9_9ALVE</name>
<reference evidence="5" key="1">
    <citation type="submission" date="2014-11" db="EMBL/GenBank/DDBJ databases">
        <authorList>
            <person name="Otto D Thomas"/>
            <person name="Naeem Raeece"/>
        </authorList>
    </citation>
    <scope>NUCLEOTIDE SEQUENCE</scope>
</reference>
<protein>
    <submittedName>
        <fullName evidence="5">Uncharacterized protein</fullName>
    </submittedName>
</protein>
<dbReference type="InterPro" id="IPR001680">
    <property type="entry name" value="WD40_rpt"/>
</dbReference>
<keyword evidence="1 3" id="KW-0853">WD repeat</keyword>
<accession>A0A0G4FPZ9</accession>
<proteinExistence type="predicted"/>
<dbReference type="AlphaFoldDB" id="A0A0G4FPZ9"/>
<feature type="region of interest" description="Disordered" evidence="4">
    <location>
        <begin position="657"/>
        <end position="678"/>
    </location>
</feature>
<keyword evidence="2" id="KW-0677">Repeat</keyword>
<dbReference type="VEuPathDB" id="CryptoDB:Cvel_3594"/>
<dbReference type="InterPro" id="IPR050349">
    <property type="entry name" value="WD_LIS1/nudF_dynein_reg"/>
</dbReference>
<evidence type="ECO:0000256" key="2">
    <source>
        <dbReference type="ARBA" id="ARBA00022737"/>
    </source>
</evidence>
<dbReference type="EMBL" id="CDMZ01000529">
    <property type="protein sequence ID" value="CEM16232.1"/>
    <property type="molecule type" value="Genomic_DNA"/>
</dbReference>
<evidence type="ECO:0000313" key="5">
    <source>
        <dbReference type="EMBL" id="CEM16232.1"/>
    </source>
</evidence>
<feature type="repeat" description="WD" evidence="3">
    <location>
        <begin position="526"/>
        <end position="551"/>
    </location>
</feature>
<dbReference type="Gene3D" id="2.130.10.10">
    <property type="entry name" value="YVTN repeat-like/Quinoprotein amine dehydrogenase"/>
    <property type="match status" value="2"/>
</dbReference>
<dbReference type="PANTHER" id="PTHR44129">
    <property type="entry name" value="WD REPEAT-CONTAINING PROTEIN POP1"/>
    <property type="match status" value="1"/>
</dbReference>
<feature type="compositionally biased region" description="Basic and acidic residues" evidence="4">
    <location>
        <begin position="666"/>
        <end position="678"/>
    </location>
</feature>